<accession>A0AA38G9E4</accession>
<reference evidence="1 2" key="1">
    <citation type="journal article" date="2021" name="Nat. Plants">
        <title>The Taxus genome provides insights into paclitaxel biosynthesis.</title>
        <authorList>
            <person name="Xiong X."/>
            <person name="Gou J."/>
            <person name="Liao Q."/>
            <person name="Li Y."/>
            <person name="Zhou Q."/>
            <person name="Bi G."/>
            <person name="Li C."/>
            <person name="Du R."/>
            <person name="Wang X."/>
            <person name="Sun T."/>
            <person name="Guo L."/>
            <person name="Liang H."/>
            <person name="Lu P."/>
            <person name="Wu Y."/>
            <person name="Zhang Z."/>
            <person name="Ro D.K."/>
            <person name="Shang Y."/>
            <person name="Huang S."/>
            <person name="Yan J."/>
        </authorList>
    </citation>
    <scope>NUCLEOTIDE SEQUENCE [LARGE SCALE GENOMIC DNA]</scope>
    <source>
        <strain evidence="1">Ta-2019</strain>
    </source>
</reference>
<dbReference type="EMBL" id="JAHRHJ020000004">
    <property type="protein sequence ID" value="KAH9319254.1"/>
    <property type="molecule type" value="Genomic_DNA"/>
</dbReference>
<feature type="non-terminal residue" evidence="1">
    <location>
        <position position="1"/>
    </location>
</feature>
<comment type="caution">
    <text evidence="1">The sequence shown here is derived from an EMBL/GenBank/DDBJ whole genome shotgun (WGS) entry which is preliminary data.</text>
</comment>
<name>A0AA38G9E4_TAXCH</name>
<proteinExistence type="predicted"/>
<dbReference type="Proteomes" id="UP000824469">
    <property type="component" value="Unassembled WGS sequence"/>
</dbReference>
<evidence type="ECO:0000313" key="1">
    <source>
        <dbReference type="EMBL" id="KAH9319254.1"/>
    </source>
</evidence>
<protein>
    <submittedName>
        <fullName evidence="1">Uncharacterized protein</fullName>
    </submittedName>
</protein>
<evidence type="ECO:0000313" key="2">
    <source>
        <dbReference type="Proteomes" id="UP000824469"/>
    </source>
</evidence>
<keyword evidence="2" id="KW-1185">Reference proteome</keyword>
<feature type="non-terminal residue" evidence="1">
    <location>
        <position position="61"/>
    </location>
</feature>
<sequence>SWDNLVMVVSNSVSNNSKLKFRDVIGVILSEEMQRNSIRDSLTSGNALMVESRGRQKNRGK</sequence>
<dbReference type="AlphaFoldDB" id="A0AA38G9E4"/>
<organism evidence="1 2">
    <name type="scientific">Taxus chinensis</name>
    <name type="common">Chinese yew</name>
    <name type="synonym">Taxus wallichiana var. chinensis</name>
    <dbReference type="NCBI Taxonomy" id="29808"/>
    <lineage>
        <taxon>Eukaryota</taxon>
        <taxon>Viridiplantae</taxon>
        <taxon>Streptophyta</taxon>
        <taxon>Embryophyta</taxon>
        <taxon>Tracheophyta</taxon>
        <taxon>Spermatophyta</taxon>
        <taxon>Pinopsida</taxon>
        <taxon>Pinidae</taxon>
        <taxon>Conifers II</taxon>
        <taxon>Cupressales</taxon>
        <taxon>Taxaceae</taxon>
        <taxon>Taxus</taxon>
    </lineage>
</organism>
<gene>
    <name evidence="1" type="ORF">KI387_021023</name>
</gene>